<keyword evidence="2" id="KW-1185">Reference proteome</keyword>
<proteinExistence type="predicted"/>
<organism evidence="1 2">
    <name type="scientific">Dipteronia sinensis</name>
    <dbReference type="NCBI Taxonomy" id="43782"/>
    <lineage>
        <taxon>Eukaryota</taxon>
        <taxon>Viridiplantae</taxon>
        <taxon>Streptophyta</taxon>
        <taxon>Embryophyta</taxon>
        <taxon>Tracheophyta</taxon>
        <taxon>Spermatophyta</taxon>
        <taxon>Magnoliopsida</taxon>
        <taxon>eudicotyledons</taxon>
        <taxon>Gunneridae</taxon>
        <taxon>Pentapetalae</taxon>
        <taxon>rosids</taxon>
        <taxon>malvids</taxon>
        <taxon>Sapindales</taxon>
        <taxon>Sapindaceae</taxon>
        <taxon>Hippocastanoideae</taxon>
        <taxon>Acereae</taxon>
        <taxon>Dipteronia</taxon>
    </lineage>
</organism>
<gene>
    <name evidence="1" type="ORF">Dsin_024918</name>
</gene>
<evidence type="ECO:0000313" key="2">
    <source>
        <dbReference type="Proteomes" id="UP001281410"/>
    </source>
</evidence>
<accession>A0AAE0DWM0</accession>
<dbReference type="AlphaFoldDB" id="A0AAE0DWM0"/>
<protein>
    <submittedName>
        <fullName evidence="1">Uncharacterized protein</fullName>
    </submittedName>
</protein>
<dbReference type="EMBL" id="JANJYJ010000008">
    <property type="protein sequence ID" value="KAK3193608.1"/>
    <property type="molecule type" value="Genomic_DNA"/>
</dbReference>
<dbReference type="Proteomes" id="UP001281410">
    <property type="component" value="Unassembled WGS sequence"/>
</dbReference>
<name>A0AAE0DWM0_9ROSI</name>
<comment type="caution">
    <text evidence="1">The sequence shown here is derived from an EMBL/GenBank/DDBJ whole genome shotgun (WGS) entry which is preliminary data.</text>
</comment>
<evidence type="ECO:0000313" key="1">
    <source>
        <dbReference type="EMBL" id="KAK3193608.1"/>
    </source>
</evidence>
<sequence>MNLISTHFDPSFLNSTFFLQENRMGEEVDLLEKVSKHFLTKINSTSSMVATKLWQSRIALW</sequence>
<reference evidence="1" key="1">
    <citation type="journal article" date="2023" name="Plant J.">
        <title>Genome sequences and population genomics provide insights into the demographic history, inbreeding, and mutation load of two 'living fossil' tree species of Dipteronia.</title>
        <authorList>
            <person name="Feng Y."/>
            <person name="Comes H.P."/>
            <person name="Chen J."/>
            <person name="Zhu S."/>
            <person name="Lu R."/>
            <person name="Zhang X."/>
            <person name="Li P."/>
            <person name="Qiu J."/>
            <person name="Olsen K.M."/>
            <person name="Qiu Y."/>
        </authorList>
    </citation>
    <scope>NUCLEOTIDE SEQUENCE</scope>
    <source>
        <strain evidence="1">NBL</strain>
    </source>
</reference>